<evidence type="ECO:0000259" key="3">
    <source>
        <dbReference type="Pfam" id="PF07859"/>
    </source>
</evidence>
<dbReference type="PANTHER" id="PTHR48081">
    <property type="entry name" value="AB HYDROLASE SUPERFAMILY PROTEIN C4A8.06C"/>
    <property type="match status" value="1"/>
</dbReference>
<dbReference type="InterPro" id="IPR013094">
    <property type="entry name" value="AB_hydrolase_3"/>
</dbReference>
<dbReference type="AlphaFoldDB" id="A0A1H2PIK7"/>
<feature type="compositionally biased region" description="Polar residues" evidence="2">
    <location>
        <begin position="341"/>
        <end position="378"/>
    </location>
</feature>
<dbReference type="Gene3D" id="3.40.50.1820">
    <property type="entry name" value="alpha/beta hydrolase"/>
    <property type="match status" value="1"/>
</dbReference>
<dbReference type="EMBL" id="FNLO01000001">
    <property type="protein sequence ID" value="SDV46099.1"/>
    <property type="molecule type" value="Genomic_DNA"/>
</dbReference>
<dbReference type="SUPFAM" id="SSF53474">
    <property type="entry name" value="alpha/beta-Hydrolases"/>
    <property type="match status" value="1"/>
</dbReference>
<dbReference type="STRING" id="1770053.SAMN05216551_10175"/>
<dbReference type="PANTHER" id="PTHR48081:SF8">
    <property type="entry name" value="ALPHA_BETA HYDROLASE FOLD-3 DOMAIN-CONTAINING PROTEIN-RELATED"/>
    <property type="match status" value="1"/>
</dbReference>
<evidence type="ECO:0000256" key="2">
    <source>
        <dbReference type="SAM" id="MobiDB-lite"/>
    </source>
</evidence>
<name>A0A1H2PIK7_9BURK</name>
<dbReference type="InterPro" id="IPR050300">
    <property type="entry name" value="GDXG_lipolytic_enzyme"/>
</dbReference>
<feature type="domain" description="Alpha/beta hydrolase fold-3" evidence="3">
    <location>
        <begin position="104"/>
        <end position="309"/>
    </location>
</feature>
<evidence type="ECO:0000313" key="4">
    <source>
        <dbReference type="EMBL" id="SDV46099.1"/>
    </source>
</evidence>
<organism evidence="4 5">
    <name type="scientific">Chitinasiproducens palmae</name>
    <dbReference type="NCBI Taxonomy" id="1770053"/>
    <lineage>
        <taxon>Bacteria</taxon>
        <taxon>Pseudomonadati</taxon>
        <taxon>Pseudomonadota</taxon>
        <taxon>Betaproteobacteria</taxon>
        <taxon>Burkholderiales</taxon>
        <taxon>Burkholderiaceae</taxon>
        <taxon>Chitinasiproducens</taxon>
    </lineage>
</organism>
<keyword evidence="1" id="KW-0378">Hydrolase</keyword>
<dbReference type="GO" id="GO:0016787">
    <property type="term" value="F:hydrolase activity"/>
    <property type="evidence" value="ECO:0007669"/>
    <property type="project" value="UniProtKB-KW"/>
</dbReference>
<evidence type="ECO:0000313" key="5">
    <source>
        <dbReference type="Proteomes" id="UP000243719"/>
    </source>
</evidence>
<dbReference type="Pfam" id="PF07859">
    <property type="entry name" value="Abhydrolase_3"/>
    <property type="match status" value="1"/>
</dbReference>
<accession>A0A1H2PIK7</accession>
<dbReference type="InterPro" id="IPR029058">
    <property type="entry name" value="AB_hydrolase_fold"/>
</dbReference>
<dbReference type="RefSeq" id="WP_091903465.1">
    <property type="nucleotide sequence ID" value="NZ_FNLO01000001.1"/>
</dbReference>
<dbReference type="Proteomes" id="UP000243719">
    <property type="component" value="Unassembled WGS sequence"/>
</dbReference>
<proteinExistence type="predicted"/>
<evidence type="ECO:0000256" key="1">
    <source>
        <dbReference type="ARBA" id="ARBA00022801"/>
    </source>
</evidence>
<reference evidence="5" key="1">
    <citation type="submission" date="2016-09" db="EMBL/GenBank/DDBJ databases">
        <authorList>
            <person name="Varghese N."/>
            <person name="Submissions S."/>
        </authorList>
    </citation>
    <scope>NUCLEOTIDE SEQUENCE [LARGE SCALE GENOMIC DNA]</scope>
    <source>
        <strain evidence="5">JS23</strain>
    </source>
</reference>
<keyword evidence="5" id="KW-1185">Reference proteome</keyword>
<sequence>MSLVDTIKSVLGADPLERADADVHEVLDVLARLGPTPIETLDAASARRQPSIVDAAREVAGARRREPAFADIETKDVTYAGAAGNVPARLYLPATSDTSRRPAILYFHGGGWVIADVDTYDASARALAGLTGALVVSAHYRQAPEHPFPAAHDDALAAYRWLIDEAAVLNVDSARVVVAGESAGGNLAANVALEAPGRGLPAPVCQLLIYPVAGTSVSTLSYEENRSAKPLNKAMMSWFMEKALARPEDKDSPRLNLYDRDLHGAPPTILITAGIDPLRGDGEKLADALRAAGTFVDYRNYAGSTHEFFGLDNAIVSAREAQAFAANALQRYIGKPPEASVGTTTDSESMTDATAVTNSSQTPQTTADTPAGNRSTLDADTGTPGDTPLV</sequence>
<protein>
    <submittedName>
        <fullName evidence="4">Acetyl esterase/lipase</fullName>
    </submittedName>
</protein>
<gene>
    <name evidence="4" type="ORF">SAMN05216551_10175</name>
</gene>
<dbReference type="OrthoDB" id="9794445at2"/>
<feature type="region of interest" description="Disordered" evidence="2">
    <location>
        <begin position="336"/>
        <end position="390"/>
    </location>
</feature>